<dbReference type="Proteomes" id="UP000095281">
    <property type="component" value="Unplaced"/>
</dbReference>
<keyword evidence="1" id="KW-1133">Transmembrane helix</keyword>
<keyword evidence="2" id="KW-1185">Reference proteome</keyword>
<reference evidence="3" key="1">
    <citation type="submission" date="2016-11" db="UniProtKB">
        <authorList>
            <consortium name="WormBaseParasite"/>
        </authorList>
    </citation>
    <scope>IDENTIFICATION</scope>
</reference>
<sequence length="52" mass="6099">MDAEVFYSPLYYAYKDKGFVVELFINALYISIFSSISILLNLSVCYITIKYR</sequence>
<name>A0A1I8B661_MELHA</name>
<accession>A0A1I8B661</accession>
<keyword evidence="1" id="KW-0812">Transmembrane</keyword>
<evidence type="ECO:0000313" key="2">
    <source>
        <dbReference type="Proteomes" id="UP000095281"/>
    </source>
</evidence>
<evidence type="ECO:0000256" key="1">
    <source>
        <dbReference type="SAM" id="Phobius"/>
    </source>
</evidence>
<organism evidence="2 3">
    <name type="scientific">Meloidogyne hapla</name>
    <name type="common">Root-knot nematode worm</name>
    <dbReference type="NCBI Taxonomy" id="6305"/>
    <lineage>
        <taxon>Eukaryota</taxon>
        <taxon>Metazoa</taxon>
        <taxon>Ecdysozoa</taxon>
        <taxon>Nematoda</taxon>
        <taxon>Chromadorea</taxon>
        <taxon>Rhabditida</taxon>
        <taxon>Tylenchina</taxon>
        <taxon>Tylenchomorpha</taxon>
        <taxon>Tylenchoidea</taxon>
        <taxon>Meloidogynidae</taxon>
        <taxon>Meloidogyninae</taxon>
        <taxon>Meloidogyne</taxon>
    </lineage>
</organism>
<proteinExistence type="predicted"/>
<dbReference type="WBParaSite" id="MhA1_Contig1455.frz3.gene4">
    <property type="protein sequence ID" value="MhA1_Contig1455.frz3.gene4"/>
    <property type="gene ID" value="MhA1_Contig1455.frz3.gene4"/>
</dbReference>
<evidence type="ECO:0000313" key="3">
    <source>
        <dbReference type="WBParaSite" id="MhA1_Contig1455.frz3.gene4"/>
    </source>
</evidence>
<keyword evidence="1" id="KW-0472">Membrane</keyword>
<dbReference type="AlphaFoldDB" id="A0A1I8B661"/>
<feature type="transmembrane region" description="Helical" evidence="1">
    <location>
        <begin position="27"/>
        <end position="49"/>
    </location>
</feature>
<protein>
    <submittedName>
        <fullName evidence="3">7TM_GPCR_Srx domain-containing protein</fullName>
    </submittedName>
</protein>